<comment type="caution">
    <text evidence="1">The sequence shown here is derived from an EMBL/GenBank/DDBJ whole genome shotgun (WGS) entry which is preliminary data.</text>
</comment>
<dbReference type="OrthoDB" id="2414517at2759"/>
<sequence length="65" mass="7210">MAPKSFADWTFKDVSRSFGFPTADEPGIDDLAPFDNIQQAQLDPHQTVILDDLIKDQGRCNEGEG</sequence>
<proteinExistence type="predicted"/>
<keyword evidence="2" id="KW-1185">Reference proteome</keyword>
<dbReference type="EMBL" id="JAABOA010000574">
    <property type="protein sequence ID" value="KAF9583838.1"/>
    <property type="molecule type" value="Genomic_DNA"/>
</dbReference>
<evidence type="ECO:0000313" key="2">
    <source>
        <dbReference type="Proteomes" id="UP000780801"/>
    </source>
</evidence>
<name>A0A9P6KGB4_9FUNG</name>
<protein>
    <submittedName>
        <fullName evidence="1">Uncharacterized protein</fullName>
    </submittedName>
</protein>
<evidence type="ECO:0000313" key="1">
    <source>
        <dbReference type="EMBL" id="KAF9583838.1"/>
    </source>
</evidence>
<accession>A0A9P6KGB4</accession>
<feature type="non-terminal residue" evidence="1">
    <location>
        <position position="65"/>
    </location>
</feature>
<gene>
    <name evidence="1" type="ORF">BGW38_008355</name>
</gene>
<dbReference type="AlphaFoldDB" id="A0A9P6KGB4"/>
<organism evidence="1 2">
    <name type="scientific">Lunasporangiospora selenospora</name>
    <dbReference type="NCBI Taxonomy" id="979761"/>
    <lineage>
        <taxon>Eukaryota</taxon>
        <taxon>Fungi</taxon>
        <taxon>Fungi incertae sedis</taxon>
        <taxon>Mucoromycota</taxon>
        <taxon>Mortierellomycotina</taxon>
        <taxon>Mortierellomycetes</taxon>
        <taxon>Mortierellales</taxon>
        <taxon>Mortierellaceae</taxon>
        <taxon>Lunasporangiospora</taxon>
    </lineage>
</organism>
<reference evidence="1" key="1">
    <citation type="journal article" date="2020" name="Fungal Divers.">
        <title>Resolving the Mortierellaceae phylogeny through synthesis of multi-gene phylogenetics and phylogenomics.</title>
        <authorList>
            <person name="Vandepol N."/>
            <person name="Liber J."/>
            <person name="Desiro A."/>
            <person name="Na H."/>
            <person name="Kennedy M."/>
            <person name="Barry K."/>
            <person name="Grigoriev I.V."/>
            <person name="Miller A.N."/>
            <person name="O'Donnell K."/>
            <person name="Stajich J.E."/>
            <person name="Bonito G."/>
        </authorList>
    </citation>
    <scope>NUCLEOTIDE SEQUENCE</scope>
    <source>
        <strain evidence="1">KOD1015</strain>
    </source>
</reference>
<dbReference type="Proteomes" id="UP000780801">
    <property type="component" value="Unassembled WGS sequence"/>
</dbReference>